<evidence type="ECO:0000313" key="6">
    <source>
        <dbReference type="Proteomes" id="UP000617734"/>
    </source>
</evidence>
<organism evidence="5 6">
    <name type="scientific">Kitasatospora indigofera</name>
    <dbReference type="NCBI Taxonomy" id="67307"/>
    <lineage>
        <taxon>Bacteria</taxon>
        <taxon>Bacillati</taxon>
        <taxon>Actinomycetota</taxon>
        <taxon>Actinomycetes</taxon>
        <taxon>Kitasatosporales</taxon>
        <taxon>Streptomycetaceae</taxon>
        <taxon>Kitasatospora</taxon>
    </lineage>
</organism>
<dbReference type="InterPro" id="IPR027383">
    <property type="entry name" value="Znf_put"/>
</dbReference>
<evidence type="ECO:0000256" key="2">
    <source>
        <dbReference type="ARBA" id="ARBA00023163"/>
    </source>
</evidence>
<dbReference type="GeneID" id="95351553"/>
<feature type="region of interest" description="Disordered" evidence="3">
    <location>
        <begin position="135"/>
        <end position="178"/>
    </location>
</feature>
<reference evidence="5" key="1">
    <citation type="journal article" date="2014" name="Int. J. Syst. Evol. Microbiol.">
        <title>Complete genome sequence of Corynebacterium casei LMG S-19264T (=DSM 44701T), isolated from a smear-ripened cheese.</title>
        <authorList>
            <consortium name="US DOE Joint Genome Institute (JGI-PGF)"/>
            <person name="Walter F."/>
            <person name="Albersmeier A."/>
            <person name="Kalinowski J."/>
            <person name="Ruckert C."/>
        </authorList>
    </citation>
    <scope>NUCLEOTIDE SEQUENCE</scope>
    <source>
        <strain evidence="5">JCM 4646</strain>
    </source>
</reference>
<accession>A0A919KKH0</accession>
<evidence type="ECO:0000256" key="3">
    <source>
        <dbReference type="SAM" id="MobiDB-lite"/>
    </source>
</evidence>
<dbReference type="EMBL" id="BNBO01000003">
    <property type="protein sequence ID" value="GHH62371.1"/>
    <property type="molecule type" value="Genomic_DNA"/>
</dbReference>
<dbReference type="InterPro" id="IPR041916">
    <property type="entry name" value="Anti_sigma_zinc_sf"/>
</dbReference>
<keyword evidence="6" id="KW-1185">Reference proteome</keyword>
<feature type="domain" description="Putative zinc-finger" evidence="4">
    <location>
        <begin position="71"/>
        <end position="99"/>
    </location>
</feature>
<evidence type="ECO:0000313" key="5">
    <source>
        <dbReference type="EMBL" id="GHH62371.1"/>
    </source>
</evidence>
<feature type="region of interest" description="Disordered" evidence="3">
    <location>
        <begin position="220"/>
        <end position="262"/>
    </location>
</feature>
<gene>
    <name evidence="5" type="ORF">GCM10018781_10460</name>
</gene>
<reference evidence="5" key="2">
    <citation type="submission" date="2020-09" db="EMBL/GenBank/DDBJ databases">
        <authorList>
            <person name="Sun Q."/>
            <person name="Ohkuma M."/>
        </authorList>
    </citation>
    <scope>NUCLEOTIDE SEQUENCE</scope>
    <source>
        <strain evidence="5">JCM 4646</strain>
    </source>
</reference>
<keyword evidence="2" id="KW-0804">Transcription</keyword>
<comment type="caution">
    <text evidence="5">The sequence shown here is derived from an EMBL/GenBank/DDBJ whole genome shotgun (WGS) entry which is preliminary data.</text>
</comment>
<feature type="compositionally biased region" description="Basic and acidic residues" evidence="3">
    <location>
        <begin position="142"/>
        <end position="162"/>
    </location>
</feature>
<keyword evidence="1" id="KW-0805">Transcription regulation</keyword>
<name>A0A919KKH0_9ACTN</name>
<dbReference type="Pfam" id="PF13490">
    <property type="entry name" value="zf-HC2"/>
    <property type="match status" value="1"/>
</dbReference>
<proteinExistence type="predicted"/>
<dbReference type="Proteomes" id="UP000617734">
    <property type="component" value="Unassembled WGS sequence"/>
</dbReference>
<feature type="compositionally biased region" description="Gly residues" evidence="3">
    <location>
        <begin position="356"/>
        <end position="374"/>
    </location>
</feature>
<dbReference type="AlphaFoldDB" id="A0A919KKH0"/>
<evidence type="ECO:0000256" key="1">
    <source>
        <dbReference type="ARBA" id="ARBA00023015"/>
    </source>
</evidence>
<feature type="compositionally biased region" description="Low complexity" evidence="3">
    <location>
        <begin position="229"/>
        <end position="245"/>
    </location>
</feature>
<feature type="region of interest" description="Disordered" evidence="3">
    <location>
        <begin position="1"/>
        <end position="50"/>
    </location>
</feature>
<evidence type="ECO:0000259" key="4">
    <source>
        <dbReference type="Pfam" id="PF13490"/>
    </source>
</evidence>
<protein>
    <recommendedName>
        <fullName evidence="4">Putative zinc-finger domain-containing protein</fullName>
    </recommendedName>
</protein>
<sequence length="374" mass="36479">MSAVGRSGPHESSGRAASRRGGGWAQLGRRGGADPEPAAAPQVPVGPESGLLPVAVRSSAEPPAEEHHLGERLSAFVDGELGHDSRDRVQAHLATCPQCLAEADAGRAVKHLLTHTGTPAPSSTLMARLLAVGALGEEQDGDGSRGRQDQDGRDDHDDHPDGGRGGSGGGLAAVTGTLGGSRLTGGSFGRGAGASFGGGALGADAPLPGVDPRAFGRGSVLRPLMGRRGPQAGPEGPLAAAGPGASTRSAGEPSGASGRPAQPRARRFVFAAAAAGAFSVAAVTLGGVGGLPTPAGDDRPGTAVTPARGPAGVPVPMSGQVPVDFPVLPVAATRTAAAPGDSGRLPAAGSPYGGAPYNGGFHGGPYGDGPGQPR</sequence>
<dbReference type="Gene3D" id="1.10.10.1320">
    <property type="entry name" value="Anti-sigma factor, zinc-finger domain"/>
    <property type="match status" value="1"/>
</dbReference>
<dbReference type="RefSeq" id="WP_190209552.1">
    <property type="nucleotide sequence ID" value="NZ_BNBO01000003.1"/>
</dbReference>
<feature type="region of interest" description="Disordered" evidence="3">
    <location>
        <begin position="336"/>
        <end position="374"/>
    </location>
</feature>
<feature type="compositionally biased region" description="Gly residues" evidence="3">
    <location>
        <begin position="163"/>
        <end position="178"/>
    </location>
</feature>